<evidence type="ECO:0000313" key="3">
    <source>
        <dbReference type="Proteomes" id="UP001236415"/>
    </source>
</evidence>
<feature type="transmembrane region" description="Helical" evidence="1">
    <location>
        <begin position="6"/>
        <end position="25"/>
    </location>
</feature>
<keyword evidence="3" id="KW-1185">Reference proteome</keyword>
<protein>
    <submittedName>
        <fullName evidence="2">Uncharacterized protein</fullName>
    </submittedName>
</protein>
<organism evidence="2 3">
    <name type="scientific">Paenibacillus polygoni</name>
    <dbReference type="NCBI Taxonomy" id="3050112"/>
    <lineage>
        <taxon>Bacteria</taxon>
        <taxon>Bacillati</taxon>
        <taxon>Bacillota</taxon>
        <taxon>Bacilli</taxon>
        <taxon>Bacillales</taxon>
        <taxon>Paenibacillaceae</taxon>
        <taxon>Paenibacillus</taxon>
    </lineage>
</organism>
<proteinExistence type="predicted"/>
<name>A0ABY8X2C4_9BACL</name>
<reference evidence="2 3" key="1">
    <citation type="submission" date="2023-06" db="EMBL/GenBank/DDBJ databases">
        <title>Paenibacillus polygonum sp. nov., an endophytic bacterium, isolated from Polygonum lapathifolium L. in Nanji Wetland National Nature Reserve, South of Poyang Lake, Jiangxi Province, China.</title>
        <authorList>
            <person name="Yu Z."/>
        </authorList>
    </citation>
    <scope>NUCLEOTIDE SEQUENCE [LARGE SCALE GENOMIC DNA]</scope>
    <source>
        <strain evidence="2 3">C31</strain>
    </source>
</reference>
<dbReference type="Proteomes" id="UP001236415">
    <property type="component" value="Chromosome"/>
</dbReference>
<evidence type="ECO:0000313" key="2">
    <source>
        <dbReference type="EMBL" id="WIV17576.1"/>
    </source>
</evidence>
<dbReference type="EMBL" id="CP127162">
    <property type="protein sequence ID" value="WIV17576.1"/>
    <property type="molecule type" value="Genomic_DNA"/>
</dbReference>
<gene>
    <name evidence="2" type="ORF">QPK24_14205</name>
</gene>
<dbReference type="RefSeq" id="WP_213531539.1">
    <property type="nucleotide sequence ID" value="NZ_CP127162.1"/>
</dbReference>
<keyword evidence="1" id="KW-0812">Transmembrane</keyword>
<sequence>MKKTKYIPALLILLIGSLFLNMFLYQSHKNEQHIFQTNLNQRISSELTFFASQLEEGKIPNTSLLNSASIIDTLSYYSDMKISFNLAFLIQEKIGNDQTIKDTDKLKEKIRSIQEAPDQEKIVELGILLKQ</sequence>
<evidence type="ECO:0000256" key="1">
    <source>
        <dbReference type="SAM" id="Phobius"/>
    </source>
</evidence>
<accession>A0ABY8X2C4</accession>
<keyword evidence="1" id="KW-0472">Membrane</keyword>
<keyword evidence="1" id="KW-1133">Transmembrane helix</keyword>